<gene>
    <name evidence="2" type="ORF">QYE76_057688</name>
</gene>
<dbReference type="SUPFAM" id="SSF81383">
    <property type="entry name" value="F-box domain"/>
    <property type="match status" value="1"/>
</dbReference>
<protein>
    <recommendedName>
        <fullName evidence="1">F-box domain-containing protein</fullName>
    </recommendedName>
</protein>
<dbReference type="InterPro" id="IPR001810">
    <property type="entry name" value="F-box_dom"/>
</dbReference>
<dbReference type="PANTHER" id="PTHR35546:SF105">
    <property type="entry name" value="OS05G0139200 PROTEIN"/>
    <property type="match status" value="1"/>
</dbReference>
<keyword evidence="3" id="KW-1185">Reference proteome</keyword>
<evidence type="ECO:0000313" key="2">
    <source>
        <dbReference type="EMBL" id="KAK1669529.1"/>
    </source>
</evidence>
<comment type="caution">
    <text evidence="2">The sequence shown here is derived from an EMBL/GenBank/DDBJ whole genome shotgun (WGS) entry which is preliminary data.</text>
</comment>
<feature type="domain" description="F-box" evidence="1">
    <location>
        <begin position="21"/>
        <end position="61"/>
    </location>
</feature>
<dbReference type="InterPro" id="IPR055290">
    <property type="entry name" value="At3g26010-like"/>
</dbReference>
<dbReference type="InterPro" id="IPR036047">
    <property type="entry name" value="F-box-like_dom_sf"/>
</dbReference>
<proteinExistence type="predicted"/>
<dbReference type="Proteomes" id="UP001231189">
    <property type="component" value="Unassembled WGS sequence"/>
</dbReference>
<accession>A0AAD8T4P0</accession>
<dbReference type="EMBL" id="JAUUTY010000003">
    <property type="protein sequence ID" value="KAK1669529.1"/>
    <property type="molecule type" value="Genomic_DNA"/>
</dbReference>
<reference evidence="2" key="1">
    <citation type="submission" date="2023-07" db="EMBL/GenBank/DDBJ databases">
        <title>A chromosome-level genome assembly of Lolium multiflorum.</title>
        <authorList>
            <person name="Chen Y."/>
            <person name="Copetti D."/>
            <person name="Kolliker R."/>
            <person name="Studer B."/>
        </authorList>
    </citation>
    <scope>NUCLEOTIDE SEQUENCE</scope>
    <source>
        <strain evidence="2">02402/16</strain>
        <tissue evidence="2">Leaf</tissue>
    </source>
</reference>
<organism evidence="2 3">
    <name type="scientific">Lolium multiflorum</name>
    <name type="common">Italian ryegrass</name>
    <name type="synonym">Lolium perenne subsp. multiflorum</name>
    <dbReference type="NCBI Taxonomy" id="4521"/>
    <lineage>
        <taxon>Eukaryota</taxon>
        <taxon>Viridiplantae</taxon>
        <taxon>Streptophyta</taxon>
        <taxon>Embryophyta</taxon>
        <taxon>Tracheophyta</taxon>
        <taxon>Spermatophyta</taxon>
        <taxon>Magnoliopsida</taxon>
        <taxon>Liliopsida</taxon>
        <taxon>Poales</taxon>
        <taxon>Poaceae</taxon>
        <taxon>BOP clade</taxon>
        <taxon>Pooideae</taxon>
        <taxon>Poodae</taxon>
        <taxon>Poeae</taxon>
        <taxon>Poeae Chloroplast Group 2 (Poeae type)</taxon>
        <taxon>Loliodinae</taxon>
        <taxon>Loliinae</taxon>
        <taxon>Lolium</taxon>
    </lineage>
</organism>
<dbReference type="AlphaFoldDB" id="A0AAD8T4P0"/>
<evidence type="ECO:0000259" key="1">
    <source>
        <dbReference type="SMART" id="SM00256"/>
    </source>
</evidence>
<dbReference type="SMART" id="SM00256">
    <property type="entry name" value="FBOX"/>
    <property type="match status" value="1"/>
</dbReference>
<dbReference type="PANTHER" id="PTHR35546">
    <property type="entry name" value="F-BOX PROTEIN INTERACTION DOMAIN PROTEIN-RELATED"/>
    <property type="match status" value="1"/>
</dbReference>
<dbReference type="Pfam" id="PF00646">
    <property type="entry name" value="F-box"/>
    <property type="match status" value="1"/>
</dbReference>
<sequence>MQAPVSNKKRDDTEMSLFSEFPDDLLVEIISRVPFKSTRCCKCVCRRWRDVVSHPDHRNKLPRSTLAGFFYKTGNLHRRAMNRHYKGLAGNWCPRIDPSLSFLPKNRPCDIHIDMLDCCNGLLLCRRQRADCYRTTDYVGQLYLAISSASELLIWTLEDSSSENWTLKHNVSNLQLFGAKDSSYARNYSVIIHPEYKVIVLPSVFPPVYRLSAP</sequence>
<evidence type="ECO:0000313" key="3">
    <source>
        <dbReference type="Proteomes" id="UP001231189"/>
    </source>
</evidence>
<dbReference type="Gene3D" id="1.20.1280.50">
    <property type="match status" value="1"/>
</dbReference>
<name>A0AAD8T4P0_LOLMU</name>